<keyword evidence="6" id="KW-0808">Transferase</keyword>
<evidence type="ECO:0000256" key="10">
    <source>
        <dbReference type="ARBA" id="ARBA00022840"/>
    </source>
</evidence>
<feature type="transmembrane region" description="Helical" evidence="15">
    <location>
        <begin position="407"/>
        <end position="429"/>
    </location>
</feature>
<comment type="catalytic activity">
    <reaction evidence="13">
        <text>L-threonyl-[protein] + ATP = O-phospho-L-threonyl-[protein] + ADP + H(+)</text>
        <dbReference type="Rhea" id="RHEA:46608"/>
        <dbReference type="Rhea" id="RHEA-COMP:11060"/>
        <dbReference type="Rhea" id="RHEA-COMP:11605"/>
        <dbReference type="ChEBI" id="CHEBI:15378"/>
        <dbReference type="ChEBI" id="CHEBI:30013"/>
        <dbReference type="ChEBI" id="CHEBI:30616"/>
        <dbReference type="ChEBI" id="CHEBI:61977"/>
        <dbReference type="ChEBI" id="CHEBI:456216"/>
        <dbReference type="EC" id="2.7.11.1"/>
    </reaction>
</comment>
<keyword evidence="7" id="KW-0732">Signal</keyword>
<evidence type="ECO:0000256" key="8">
    <source>
        <dbReference type="ARBA" id="ARBA00022737"/>
    </source>
</evidence>
<dbReference type="Proteomes" id="UP000323000">
    <property type="component" value="Chromosome 13"/>
</dbReference>
<dbReference type="InterPro" id="IPR001611">
    <property type="entry name" value="Leu-rich_rpt"/>
</dbReference>
<dbReference type="Pfam" id="PF11721">
    <property type="entry name" value="Malectin"/>
    <property type="match status" value="1"/>
</dbReference>
<evidence type="ECO:0000256" key="4">
    <source>
        <dbReference type="ARBA" id="ARBA00022553"/>
    </source>
</evidence>
<dbReference type="AlphaFoldDB" id="A0A5C7GUC5"/>
<keyword evidence="5" id="KW-0433">Leucine-rich repeat</keyword>
<evidence type="ECO:0000259" key="16">
    <source>
        <dbReference type="Pfam" id="PF11721"/>
    </source>
</evidence>
<evidence type="ECO:0000256" key="9">
    <source>
        <dbReference type="ARBA" id="ARBA00022741"/>
    </source>
</evidence>
<feature type="domain" description="Malectin" evidence="16">
    <location>
        <begin position="330"/>
        <end position="389"/>
    </location>
</feature>
<keyword evidence="3" id="KW-0418">Kinase</keyword>
<evidence type="ECO:0000256" key="6">
    <source>
        <dbReference type="ARBA" id="ARBA00022679"/>
    </source>
</evidence>
<evidence type="ECO:0000256" key="13">
    <source>
        <dbReference type="ARBA" id="ARBA00047899"/>
    </source>
</evidence>
<dbReference type="EMBL" id="VAHF01000013">
    <property type="protein sequence ID" value="TXG47716.1"/>
    <property type="molecule type" value="Genomic_DNA"/>
</dbReference>
<dbReference type="InterPro" id="IPR021720">
    <property type="entry name" value="Malectin_dom"/>
</dbReference>
<dbReference type="GO" id="GO:0016020">
    <property type="term" value="C:membrane"/>
    <property type="evidence" value="ECO:0007669"/>
    <property type="project" value="UniProtKB-SubCell"/>
</dbReference>
<keyword evidence="15" id="KW-0812">Transmembrane</keyword>
<dbReference type="Gene3D" id="1.10.510.10">
    <property type="entry name" value="Transferase(Phosphotransferase) domain 1"/>
    <property type="match status" value="2"/>
</dbReference>
<gene>
    <name evidence="17" type="ORF">EZV62_027010</name>
</gene>
<dbReference type="PANTHER" id="PTHR48006">
    <property type="entry name" value="LEUCINE-RICH REPEAT-CONTAINING PROTEIN DDB_G0281931-RELATED"/>
    <property type="match status" value="1"/>
</dbReference>
<dbReference type="EC" id="2.7.11.1" evidence="2"/>
<accession>A0A5C7GUC5</accession>
<proteinExistence type="predicted"/>
<dbReference type="OrthoDB" id="1867350at2759"/>
<sequence length="701" mass="78748">MGATNWTFGSDACEIDFAYNYLKGSIPLEWASMQLTYIDFAYNYLMGSIPLEWASMQLKYISVFANRLSGNIPSHWGKITSLTYLDLDQNQFSGMIPPELGKLVNLKILRLSSNRFSGILPLELAELKNLTNFRINDNNFTGSIPKYISSWSGLSRLEIQGSGLKGPIPPSLSVLDKLTQIRISDIHGTNQSFPVLTNMTGLTRVDLSFNKLTRELTGVPISASFKFIFLTGNSLSGIIPPSVLKKGINVYWHSFYINCGGDTVKVNGRTFEGDSGVGGGAATYHLFYGTNWGFSSTGDFTDDDDEQNTHYIATSNASNISELYIDACIDKLVEKDFDIEAKAPGVLNPLIVPYNANVTNNILEICFYWAGKGTTAIPVGVYGPLISAISVEPKFKHRYREGKKKTMSIGVAVAVVELCLIILMLGILYRRRYLRTKLWREKGLGFFPIQRSLFQTKQLDKVNEASKTIFIACEEDMEEALSVVKKGILTFSSEWLMNCIMKQELDLETPQFAESLDIKPTNVLLDRDLNPKISNFGLAKLDEEEKTHINPFVVAFHLYQNGKLMELVDQNLEFEFDKVEAERMRKVALLCANASPSLRPTMSEVVNMLEGTIPLPDAIPEAGSYSEDMKFKALRDKRLMMHNHIYHSSSTSSSSGPSSTHDDVREVNAEKYMKLKPCEIVVYSWKDKTHWLKFRHQIALH</sequence>
<evidence type="ECO:0000256" key="15">
    <source>
        <dbReference type="SAM" id="Phobius"/>
    </source>
</evidence>
<evidence type="ECO:0000256" key="3">
    <source>
        <dbReference type="ARBA" id="ARBA00022527"/>
    </source>
</evidence>
<dbReference type="InterPro" id="IPR011009">
    <property type="entry name" value="Kinase-like_dom_sf"/>
</dbReference>
<dbReference type="Pfam" id="PF00560">
    <property type="entry name" value="LRR_1"/>
    <property type="match status" value="2"/>
</dbReference>
<dbReference type="GO" id="GO:0005524">
    <property type="term" value="F:ATP binding"/>
    <property type="evidence" value="ECO:0007669"/>
    <property type="project" value="UniProtKB-KW"/>
</dbReference>
<keyword evidence="8" id="KW-0677">Repeat</keyword>
<keyword evidence="15" id="KW-0472">Membrane</keyword>
<organism evidence="17 18">
    <name type="scientific">Acer yangbiense</name>
    <dbReference type="NCBI Taxonomy" id="1000413"/>
    <lineage>
        <taxon>Eukaryota</taxon>
        <taxon>Viridiplantae</taxon>
        <taxon>Streptophyta</taxon>
        <taxon>Embryophyta</taxon>
        <taxon>Tracheophyta</taxon>
        <taxon>Spermatophyta</taxon>
        <taxon>Magnoliopsida</taxon>
        <taxon>eudicotyledons</taxon>
        <taxon>Gunneridae</taxon>
        <taxon>Pentapetalae</taxon>
        <taxon>rosids</taxon>
        <taxon>malvids</taxon>
        <taxon>Sapindales</taxon>
        <taxon>Sapindaceae</taxon>
        <taxon>Hippocastanoideae</taxon>
        <taxon>Acereae</taxon>
        <taxon>Acer</taxon>
    </lineage>
</organism>
<evidence type="ECO:0000256" key="11">
    <source>
        <dbReference type="ARBA" id="ARBA00023170"/>
    </source>
</evidence>
<dbReference type="SUPFAM" id="SSF52058">
    <property type="entry name" value="L domain-like"/>
    <property type="match status" value="1"/>
</dbReference>
<dbReference type="GO" id="GO:0004674">
    <property type="term" value="F:protein serine/threonine kinase activity"/>
    <property type="evidence" value="ECO:0007669"/>
    <property type="project" value="UniProtKB-KW"/>
</dbReference>
<dbReference type="FunFam" id="3.80.10.10:FF:000383">
    <property type="entry name" value="Leucine-rich repeat receptor protein kinase EMS1"/>
    <property type="match status" value="1"/>
</dbReference>
<comment type="catalytic activity">
    <reaction evidence="14">
        <text>L-seryl-[protein] + ATP = O-phospho-L-seryl-[protein] + ADP + H(+)</text>
        <dbReference type="Rhea" id="RHEA:17989"/>
        <dbReference type="Rhea" id="RHEA-COMP:9863"/>
        <dbReference type="Rhea" id="RHEA-COMP:11604"/>
        <dbReference type="ChEBI" id="CHEBI:15378"/>
        <dbReference type="ChEBI" id="CHEBI:29999"/>
        <dbReference type="ChEBI" id="CHEBI:30616"/>
        <dbReference type="ChEBI" id="CHEBI:83421"/>
        <dbReference type="ChEBI" id="CHEBI:456216"/>
        <dbReference type="EC" id="2.7.11.1"/>
    </reaction>
</comment>
<keyword evidence="3" id="KW-0723">Serine/threonine-protein kinase</keyword>
<comment type="caution">
    <text evidence="17">The sequence shown here is derived from an EMBL/GenBank/DDBJ whole genome shotgun (WGS) entry which is preliminary data.</text>
</comment>
<keyword evidence="9" id="KW-0547">Nucleotide-binding</keyword>
<dbReference type="SUPFAM" id="SSF56112">
    <property type="entry name" value="Protein kinase-like (PK-like)"/>
    <property type="match status" value="1"/>
</dbReference>
<dbReference type="InterPro" id="IPR051824">
    <property type="entry name" value="LRR_Rcpt-Like_S/T_Kinase"/>
</dbReference>
<evidence type="ECO:0000256" key="2">
    <source>
        <dbReference type="ARBA" id="ARBA00012513"/>
    </source>
</evidence>
<keyword evidence="12" id="KW-0325">Glycoprotein</keyword>
<dbReference type="PANTHER" id="PTHR48006:SF56">
    <property type="entry name" value="PROTEIN KINASE DOMAIN-CONTAINING PROTEIN"/>
    <property type="match status" value="1"/>
</dbReference>
<keyword evidence="15" id="KW-1133">Transmembrane helix</keyword>
<evidence type="ECO:0000256" key="7">
    <source>
        <dbReference type="ARBA" id="ARBA00022729"/>
    </source>
</evidence>
<dbReference type="InterPro" id="IPR036420">
    <property type="entry name" value="BRCT_dom_sf"/>
</dbReference>
<evidence type="ECO:0000256" key="5">
    <source>
        <dbReference type="ARBA" id="ARBA00022614"/>
    </source>
</evidence>
<reference evidence="18" key="1">
    <citation type="journal article" date="2019" name="Gigascience">
        <title>De novo genome assembly of the endangered Acer yangbiense, a plant species with extremely small populations endemic to Yunnan Province, China.</title>
        <authorList>
            <person name="Yang J."/>
            <person name="Wariss H.M."/>
            <person name="Tao L."/>
            <person name="Zhang R."/>
            <person name="Yun Q."/>
            <person name="Hollingsworth P."/>
            <person name="Dao Z."/>
            <person name="Luo G."/>
            <person name="Guo H."/>
            <person name="Ma Y."/>
            <person name="Sun W."/>
        </authorList>
    </citation>
    <scope>NUCLEOTIDE SEQUENCE [LARGE SCALE GENOMIC DNA]</scope>
    <source>
        <strain evidence="18">cv. Malutang</strain>
    </source>
</reference>
<evidence type="ECO:0000256" key="12">
    <source>
        <dbReference type="ARBA" id="ARBA00023180"/>
    </source>
</evidence>
<dbReference type="InterPro" id="IPR032675">
    <property type="entry name" value="LRR_dom_sf"/>
</dbReference>
<keyword evidence="4" id="KW-0597">Phosphoprotein</keyword>
<evidence type="ECO:0000256" key="14">
    <source>
        <dbReference type="ARBA" id="ARBA00048679"/>
    </source>
</evidence>
<evidence type="ECO:0000313" key="17">
    <source>
        <dbReference type="EMBL" id="TXG47716.1"/>
    </source>
</evidence>
<keyword evidence="11" id="KW-0675">Receptor</keyword>
<dbReference type="Gene3D" id="3.40.50.10190">
    <property type="entry name" value="BRCT domain"/>
    <property type="match status" value="1"/>
</dbReference>
<comment type="subcellular location">
    <subcellularLocation>
        <location evidence="1">Membrane</location>
        <topology evidence="1">Single-pass type I membrane protein</topology>
    </subcellularLocation>
</comment>
<keyword evidence="10" id="KW-0067">ATP-binding</keyword>
<evidence type="ECO:0000256" key="1">
    <source>
        <dbReference type="ARBA" id="ARBA00004479"/>
    </source>
</evidence>
<name>A0A5C7GUC5_9ROSI</name>
<dbReference type="Gene3D" id="3.80.10.10">
    <property type="entry name" value="Ribonuclease Inhibitor"/>
    <property type="match status" value="1"/>
</dbReference>
<evidence type="ECO:0000313" key="18">
    <source>
        <dbReference type="Proteomes" id="UP000323000"/>
    </source>
</evidence>
<keyword evidence="18" id="KW-1185">Reference proteome</keyword>
<protein>
    <recommendedName>
        <fullName evidence="2">non-specific serine/threonine protein kinase</fullName>
        <ecNumber evidence="2">2.7.11.1</ecNumber>
    </recommendedName>
</protein>